<keyword evidence="4" id="KW-1185">Reference proteome</keyword>
<evidence type="ECO:0000256" key="1">
    <source>
        <dbReference type="SAM" id="Phobius"/>
    </source>
</evidence>
<feature type="transmembrane region" description="Helical" evidence="1">
    <location>
        <begin position="36"/>
        <end position="58"/>
    </location>
</feature>
<proteinExistence type="predicted"/>
<dbReference type="Proteomes" id="UP001432027">
    <property type="component" value="Unassembled WGS sequence"/>
</dbReference>
<name>A0AAV5T523_9BILA</name>
<evidence type="ECO:0000259" key="2">
    <source>
        <dbReference type="Pfam" id="PF10328"/>
    </source>
</evidence>
<accession>A0AAV5T523</accession>
<evidence type="ECO:0000313" key="3">
    <source>
        <dbReference type="EMBL" id="GMS90620.1"/>
    </source>
</evidence>
<feature type="transmembrane region" description="Helical" evidence="1">
    <location>
        <begin position="65"/>
        <end position="86"/>
    </location>
</feature>
<protein>
    <recommendedName>
        <fullName evidence="2">7TM GPCR serpentine receptor class x (Srx) domain-containing protein</fullName>
    </recommendedName>
</protein>
<sequence length="204" mass="23214">MICDIVKIVLTTSFAFIPDDVAPAFDSEIADATAEIFYFSSCLMHVLFAIHRLIYIVFPNQKEAWTSYTNHAIAICVVFASVKSFLPEWLDKNMCLYFNRPMMTWLFTKTPKTALYITIKMALSYSEVVVVFILDAISFTRILKLKAEITSTIGDANSAAEVKLVVQSLLQCWPTLTFVLFYFHITPTLEDGFLIFLCGLTWNI</sequence>
<organism evidence="3 4">
    <name type="scientific">Pristionchus entomophagus</name>
    <dbReference type="NCBI Taxonomy" id="358040"/>
    <lineage>
        <taxon>Eukaryota</taxon>
        <taxon>Metazoa</taxon>
        <taxon>Ecdysozoa</taxon>
        <taxon>Nematoda</taxon>
        <taxon>Chromadorea</taxon>
        <taxon>Rhabditida</taxon>
        <taxon>Rhabditina</taxon>
        <taxon>Diplogasteromorpha</taxon>
        <taxon>Diplogasteroidea</taxon>
        <taxon>Neodiplogasteridae</taxon>
        <taxon>Pristionchus</taxon>
    </lineage>
</organism>
<dbReference type="Pfam" id="PF10328">
    <property type="entry name" value="7TM_GPCR_Srx"/>
    <property type="match status" value="1"/>
</dbReference>
<keyword evidence="1" id="KW-0812">Transmembrane</keyword>
<comment type="caution">
    <text evidence="3">The sequence shown here is derived from an EMBL/GenBank/DDBJ whole genome shotgun (WGS) entry which is preliminary data.</text>
</comment>
<dbReference type="InterPro" id="IPR019430">
    <property type="entry name" value="7TM_GPCR_serpentine_rcpt_Srx"/>
</dbReference>
<keyword evidence="1" id="KW-1133">Transmembrane helix</keyword>
<feature type="transmembrane region" description="Helical" evidence="1">
    <location>
        <begin position="113"/>
        <end position="137"/>
    </location>
</feature>
<keyword evidence="1" id="KW-0472">Membrane</keyword>
<evidence type="ECO:0000313" key="4">
    <source>
        <dbReference type="Proteomes" id="UP001432027"/>
    </source>
</evidence>
<dbReference type="PANTHER" id="PTHR23017:SF3">
    <property type="entry name" value="G-PROTEIN COUPLED RECEPTORS FAMILY 1 PROFILE DOMAIN-CONTAINING PROTEIN"/>
    <property type="match status" value="1"/>
</dbReference>
<feature type="non-terminal residue" evidence="3">
    <location>
        <position position="204"/>
    </location>
</feature>
<feature type="domain" description="7TM GPCR serpentine receptor class x (Srx)" evidence="2">
    <location>
        <begin position="8"/>
        <end position="202"/>
    </location>
</feature>
<dbReference type="PANTHER" id="PTHR23017">
    <property type="entry name" value="SERPENTINE RECEPTOR, CLASS X"/>
    <property type="match status" value="1"/>
</dbReference>
<reference evidence="3" key="1">
    <citation type="submission" date="2023-10" db="EMBL/GenBank/DDBJ databases">
        <title>Genome assembly of Pristionchus species.</title>
        <authorList>
            <person name="Yoshida K."/>
            <person name="Sommer R.J."/>
        </authorList>
    </citation>
    <scope>NUCLEOTIDE SEQUENCE</scope>
    <source>
        <strain evidence="3">RS0144</strain>
    </source>
</reference>
<dbReference type="EMBL" id="BTSX01000003">
    <property type="protein sequence ID" value="GMS90620.1"/>
    <property type="molecule type" value="Genomic_DNA"/>
</dbReference>
<gene>
    <name evidence="3" type="ORF">PENTCL1PPCAC_12795</name>
</gene>
<dbReference type="AlphaFoldDB" id="A0AAV5T523"/>